<protein>
    <submittedName>
        <fullName evidence="2">Uncharacterized protein</fullName>
    </submittedName>
</protein>
<sequence>MEIIHLTRHHGSAAGVRRDGSSRLHHLHSRPGPAPSSSPPLAGRRPPRPCVWAGSCSRSALPLWLASKSAGKGASVYSDTAGRSPNLDEHNGVHIEVHVDVQIEREGKIGSNCSSTCTSLCTSMCTLSQKPENISYFM</sequence>
<comment type="caution">
    <text evidence="2">The sequence shown here is derived from an EMBL/GenBank/DDBJ whole genome shotgun (WGS) entry which is preliminary data.</text>
</comment>
<evidence type="ECO:0000313" key="3">
    <source>
        <dbReference type="Proteomes" id="UP001176517"/>
    </source>
</evidence>
<dbReference type="Proteomes" id="UP001176517">
    <property type="component" value="Unassembled WGS sequence"/>
</dbReference>
<organism evidence="2 3">
    <name type="scientific">Tilletia horrida</name>
    <dbReference type="NCBI Taxonomy" id="155126"/>
    <lineage>
        <taxon>Eukaryota</taxon>
        <taxon>Fungi</taxon>
        <taxon>Dikarya</taxon>
        <taxon>Basidiomycota</taxon>
        <taxon>Ustilaginomycotina</taxon>
        <taxon>Exobasidiomycetes</taxon>
        <taxon>Tilletiales</taxon>
        <taxon>Tilletiaceae</taxon>
        <taxon>Tilletia</taxon>
    </lineage>
</organism>
<name>A0AAN6GLP8_9BASI</name>
<reference evidence="2" key="1">
    <citation type="journal article" date="2023" name="PhytoFront">
        <title>Draft Genome Resources of Seven Strains of Tilletia horrida, Causal Agent of Kernel Smut of Rice.</title>
        <authorList>
            <person name="Khanal S."/>
            <person name="Antony Babu S."/>
            <person name="Zhou X.G."/>
        </authorList>
    </citation>
    <scope>NUCLEOTIDE SEQUENCE</scope>
    <source>
        <strain evidence="2">TX6</strain>
    </source>
</reference>
<keyword evidence="3" id="KW-1185">Reference proteome</keyword>
<evidence type="ECO:0000256" key="1">
    <source>
        <dbReference type="SAM" id="MobiDB-lite"/>
    </source>
</evidence>
<evidence type="ECO:0000313" key="2">
    <source>
        <dbReference type="EMBL" id="KAK0543957.1"/>
    </source>
</evidence>
<gene>
    <name evidence="2" type="ORF">OC846_006232</name>
</gene>
<proteinExistence type="predicted"/>
<feature type="region of interest" description="Disordered" evidence="1">
    <location>
        <begin position="1"/>
        <end position="47"/>
    </location>
</feature>
<dbReference type="EMBL" id="JAPDMZ010000313">
    <property type="protein sequence ID" value="KAK0543957.1"/>
    <property type="molecule type" value="Genomic_DNA"/>
</dbReference>
<dbReference type="AlphaFoldDB" id="A0AAN6GLP8"/>
<accession>A0AAN6GLP8</accession>
<feature type="compositionally biased region" description="Basic residues" evidence="1">
    <location>
        <begin position="1"/>
        <end position="11"/>
    </location>
</feature>